<feature type="transmembrane region" description="Helical" evidence="9">
    <location>
        <begin position="50"/>
        <end position="68"/>
    </location>
</feature>
<dbReference type="Proteomes" id="UP000218899">
    <property type="component" value="Chromosome"/>
</dbReference>
<sequence length="172" mass="18964">MDSFVRLVRATSMLCGILAVAALLAAVVVVCQMVVMRYFLGASTVWQTEFVTFAIVAATFIGAPYVLLHKGHVNVDLVPFYIPHRARLVLALFASGVSLVFCLVLAWYSWVYFHEAWTGGWTTETVWALPLWIPLLPLPIGMALLALQYVADILCLATGRDAPFGMRAEEAE</sequence>
<keyword evidence="2 9" id="KW-0813">Transport</keyword>
<proteinExistence type="inferred from homology"/>
<dbReference type="GO" id="GO:0005886">
    <property type="term" value="C:plasma membrane"/>
    <property type="evidence" value="ECO:0007669"/>
    <property type="project" value="UniProtKB-SubCell"/>
</dbReference>
<dbReference type="EMBL" id="AP014936">
    <property type="protein sequence ID" value="BAU48005.1"/>
    <property type="molecule type" value="Genomic_DNA"/>
</dbReference>
<evidence type="ECO:0000256" key="1">
    <source>
        <dbReference type="ARBA" id="ARBA00004429"/>
    </source>
</evidence>
<keyword evidence="6 9" id="KW-1133">Transmembrane helix</keyword>
<comment type="similarity">
    <text evidence="8 9">Belongs to the TRAP transporter small permease family.</text>
</comment>
<dbReference type="AlphaFoldDB" id="A0A1B4V3P5"/>
<evidence type="ECO:0000256" key="5">
    <source>
        <dbReference type="ARBA" id="ARBA00022692"/>
    </source>
</evidence>
<feature type="domain" description="Tripartite ATP-independent periplasmic transporters DctQ component" evidence="10">
    <location>
        <begin position="27"/>
        <end position="157"/>
    </location>
</feature>
<comment type="subunit">
    <text evidence="9">The complex comprises the extracytoplasmic solute receptor protein and the two transmembrane proteins.</text>
</comment>
<evidence type="ECO:0000256" key="2">
    <source>
        <dbReference type="ARBA" id="ARBA00022448"/>
    </source>
</evidence>
<feature type="transmembrane region" description="Helical" evidence="9">
    <location>
        <begin position="88"/>
        <end position="111"/>
    </location>
</feature>
<dbReference type="GO" id="GO:0015740">
    <property type="term" value="P:C4-dicarboxylate transport"/>
    <property type="evidence" value="ECO:0007669"/>
    <property type="project" value="TreeGrafter"/>
</dbReference>
<keyword evidence="4 9" id="KW-0997">Cell inner membrane</keyword>
<evidence type="ECO:0000259" key="10">
    <source>
        <dbReference type="Pfam" id="PF04290"/>
    </source>
</evidence>
<evidence type="ECO:0000256" key="8">
    <source>
        <dbReference type="ARBA" id="ARBA00038436"/>
    </source>
</evidence>
<organism evidence="11 12">
    <name type="scientific">Sulfurifustis variabilis</name>
    <dbReference type="NCBI Taxonomy" id="1675686"/>
    <lineage>
        <taxon>Bacteria</taxon>
        <taxon>Pseudomonadati</taxon>
        <taxon>Pseudomonadota</taxon>
        <taxon>Gammaproteobacteria</taxon>
        <taxon>Acidiferrobacterales</taxon>
        <taxon>Acidiferrobacteraceae</taxon>
        <taxon>Sulfurifustis</taxon>
    </lineage>
</organism>
<dbReference type="InterPro" id="IPR055348">
    <property type="entry name" value="DctQ"/>
</dbReference>
<feature type="transmembrane region" description="Helical" evidence="9">
    <location>
        <begin position="131"/>
        <end position="157"/>
    </location>
</feature>
<keyword evidence="3" id="KW-1003">Cell membrane</keyword>
<feature type="transmembrane region" description="Helical" evidence="9">
    <location>
        <begin position="12"/>
        <end position="38"/>
    </location>
</feature>
<keyword evidence="5 9" id="KW-0812">Transmembrane</keyword>
<dbReference type="Pfam" id="PF04290">
    <property type="entry name" value="DctQ"/>
    <property type="match status" value="1"/>
</dbReference>
<dbReference type="OrthoDB" id="6173391at2"/>
<comment type="function">
    <text evidence="9">Part of the tripartite ATP-independent periplasmic (TRAP) transport system.</text>
</comment>
<evidence type="ECO:0000256" key="9">
    <source>
        <dbReference type="RuleBase" id="RU369079"/>
    </source>
</evidence>
<keyword evidence="12" id="KW-1185">Reference proteome</keyword>
<evidence type="ECO:0000313" key="11">
    <source>
        <dbReference type="EMBL" id="BAU48005.1"/>
    </source>
</evidence>
<comment type="subcellular location">
    <subcellularLocation>
        <location evidence="1 9">Cell inner membrane</location>
        <topology evidence="1 9">Multi-pass membrane protein</topology>
    </subcellularLocation>
</comment>
<name>A0A1B4V3P5_9GAMM</name>
<evidence type="ECO:0000256" key="6">
    <source>
        <dbReference type="ARBA" id="ARBA00022989"/>
    </source>
</evidence>
<evidence type="ECO:0000313" key="12">
    <source>
        <dbReference type="Proteomes" id="UP000218899"/>
    </source>
</evidence>
<evidence type="ECO:0000256" key="7">
    <source>
        <dbReference type="ARBA" id="ARBA00023136"/>
    </source>
</evidence>
<dbReference type="InterPro" id="IPR007387">
    <property type="entry name" value="TRAP_DctQ"/>
</dbReference>
<evidence type="ECO:0000256" key="3">
    <source>
        <dbReference type="ARBA" id="ARBA00022475"/>
    </source>
</evidence>
<protein>
    <recommendedName>
        <fullName evidence="9">TRAP transporter small permease protein</fullName>
    </recommendedName>
</protein>
<dbReference type="GO" id="GO:0022857">
    <property type="term" value="F:transmembrane transporter activity"/>
    <property type="evidence" value="ECO:0007669"/>
    <property type="project" value="UniProtKB-UniRule"/>
</dbReference>
<evidence type="ECO:0000256" key="4">
    <source>
        <dbReference type="ARBA" id="ARBA00022519"/>
    </source>
</evidence>
<dbReference type="PANTHER" id="PTHR35011:SF10">
    <property type="entry name" value="TRAP TRANSPORTER SMALL PERMEASE PROTEIN"/>
    <property type="match status" value="1"/>
</dbReference>
<accession>A0A1B4V3P5</accession>
<keyword evidence="7 9" id="KW-0472">Membrane</keyword>
<dbReference type="KEGG" id="sva:SVA_1440"/>
<reference evidence="11 12" key="1">
    <citation type="submission" date="2015-08" db="EMBL/GenBank/DDBJ databases">
        <title>Complete genome sequence of Sulfurifustis variabilis.</title>
        <authorList>
            <person name="Miura A."/>
            <person name="Kojima H."/>
            <person name="Fukui M."/>
        </authorList>
    </citation>
    <scope>NUCLEOTIDE SEQUENCE [LARGE SCALE GENOMIC DNA]</scope>
    <source>
        <strain evidence="12">skN76</strain>
    </source>
</reference>
<gene>
    <name evidence="11" type="ORF">SVA_1440</name>
</gene>
<dbReference type="PANTHER" id="PTHR35011">
    <property type="entry name" value="2,3-DIKETO-L-GULONATE TRAP TRANSPORTER SMALL PERMEASE PROTEIN YIAM"/>
    <property type="match status" value="1"/>
</dbReference>